<dbReference type="OrthoDB" id="10268011at2759"/>
<gene>
    <name evidence="2" type="ORF">VE01_08229</name>
</gene>
<evidence type="ECO:0000259" key="1">
    <source>
        <dbReference type="PROSITE" id="PS50141"/>
    </source>
</evidence>
<dbReference type="Proteomes" id="UP000091956">
    <property type="component" value="Unassembled WGS sequence"/>
</dbReference>
<dbReference type="STRING" id="342668.A0A1B8GDR6"/>
<reference evidence="3" key="2">
    <citation type="journal article" date="2018" name="Nat. Commun.">
        <title>Extreme sensitivity to ultraviolet light in the fungal pathogen causing white-nose syndrome of bats.</title>
        <authorList>
            <person name="Palmer J.M."/>
            <person name="Drees K.P."/>
            <person name="Foster J.T."/>
            <person name="Lindner D.L."/>
        </authorList>
    </citation>
    <scope>NUCLEOTIDE SEQUENCE [LARGE SCALE GENOMIC DNA]</scope>
    <source>
        <strain evidence="3">UAMH 10579</strain>
    </source>
</reference>
<accession>A0A1B8GDR6</accession>
<reference evidence="2 3" key="1">
    <citation type="submission" date="2016-03" db="EMBL/GenBank/DDBJ databases">
        <title>Comparative genomics of Pseudogymnoascus destructans, the fungus causing white-nose syndrome of bats.</title>
        <authorList>
            <person name="Palmer J.M."/>
            <person name="Drees K.P."/>
            <person name="Foster J.T."/>
            <person name="Lindner D.L."/>
        </authorList>
    </citation>
    <scope>NUCLEOTIDE SEQUENCE [LARGE SCALE GENOMIC DNA]</scope>
    <source>
        <strain evidence="2 3">UAMH 10579</strain>
    </source>
</reference>
<dbReference type="InterPro" id="IPR042935">
    <property type="entry name" value="Tad1"/>
</dbReference>
<evidence type="ECO:0000313" key="2">
    <source>
        <dbReference type="EMBL" id="OBT93975.1"/>
    </source>
</evidence>
<dbReference type="GO" id="GO:0043829">
    <property type="term" value="F:tRNA-specific adenosine-37 deaminase activity"/>
    <property type="evidence" value="ECO:0007669"/>
    <property type="project" value="TreeGrafter"/>
</dbReference>
<dbReference type="AlphaFoldDB" id="A0A1B8GDR6"/>
<dbReference type="PROSITE" id="PS50141">
    <property type="entry name" value="A_DEAMIN_EDITASE"/>
    <property type="match status" value="1"/>
</dbReference>
<feature type="domain" description="A to I editase" evidence="1">
    <location>
        <begin position="53"/>
        <end position="382"/>
    </location>
</feature>
<protein>
    <recommendedName>
        <fullName evidence="1">A to I editase domain-containing protein</fullName>
    </recommendedName>
</protein>
<dbReference type="InterPro" id="IPR002466">
    <property type="entry name" value="A_deamin"/>
</dbReference>
<dbReference type="Pfam" id="PF02137">
    <property type="entry name" value="A_deamin"/>
    <property type="match status" value="1"/>
</dbReference>
<dbReference type="SMART" id="SM00552">
    <property type="entry name" value="ADEAMc"/>
    <property type="match status" value="1"/>
</dbReference>
<name>A0A1B8GDR6_9PEZI</name>
<dbReference type="EMBL" id="KV460248">
    <property type="protein sequence ID" value="OBT93975.1"/>
    <property type="molecule type" value="Genomic_DNA"/>
</dbReference>
<dbReference type="GO" id="GO:0003723">
    <property type="term" value="F:RNA binding"/>
    <property type="evidence" value="ECO:0007669"/>
    <property type="project" value="InterPro"/>
</dbReference>
<dbReference type="GeneID" id="28841615"/>
<organism evidence="2 3">
    <name type="scientific">Pseudogymnoascus verrucosus</name>
    <dbReference type="NCBI Taxonomy" id="342668"/>
    <lineage>
        <taxon>Eukaryota</taxon>
        <taxon>Fungi</taxon>
        <taxon>Dikarya</taxon>
        <taxon>Ascomycota</taxon>
        <taxon>Pezizomycotina</taxon>
        <taxon>Leotiomycetes</taxon>
        <taxon>Thelebolales</taxon>
        <taxon>Thelebolaceae</taxon>
        <taxon>Pseudogymnoascus</taxon>
    </lineage>
</organism>
<dbReference type="GO" id="GO:0002100">
    <property type="term" value="P:tRNA wobble adenosine to inosine editing"/>
    <property type="evidence" value="ECO:0007669"/>
    <property type="project" value="InterPro"/>
</dbReference>
<dbReference type="RefSeq" id="XP_018127708.1">
    <property type="nucleotide sequence ID" value="XM_018277657.2"/>
</dbReference>
<proteinExistence type="predicted"/>
<keyword evidence="3" id="KW-1185">Reference proteome</keyword>
<evidence type="ECO:0000313" key="3">
    <source>
        <dbReference type="Proteomes" id="UP000091956"/>
    </source>
</evidence>
<sequence length="417" mass="46145">MELAGDSIAEVVLKKFNTLPKKRKPIQRADHKREWVPLAGIVAQGEDGLTCLALGTGMKCLPSNKIPEANGTVLHDWHAEVVALRSINRFLLEECRKLASSKEQSSKYVRRRRADEITPSSFQPFTIREDVKLHMYCSEAPCGDASMELTMAAQDDATPWEIPAPASSTATDSSMPGRGYFSNLGIVRRKPSRPDAPSTLSKSCSDKITLKQITSVLSSVTSLLISPENAYLQTLTLPESQYVAVGCERCFSPRGRLKDLDVPPSGGYSFHDFKMMTTGTEFAYSRRDADGSPLLSDAISPSNIAASWSPYFEETLIGGVLQGRKQNDPRGASVVCKKRMWELARDITRLLDLEDRSLVESSLSHEVDSGAVKGRKTYEDMKQSQLLQDRMTAKNTARQTLRGWARNDGDEGFTLDE</sequence>
<dbReference type="PANTHER" id="PTHR47803:SF1">
    <property type="entry name" value="TRNA-SPECIFIC ADENOSINE DEAMINASE 1"/>
    <property type="match status" value="1"/>
</dbReference>
<dbReference type="PANTHER" id="PTHR47803">
    <property type="entry name" value="TRNA-SPECIFIC ADENOSINE DEAMINASE 1"/>
    <property type="match status" value="1"/>
</dbReference>